<evidence type="ECO:0000313" key="13">
    <source>
        <dbReference type="Proteomes" id="UP000777438"/>
    </source>
</evidence>
<dbReference type="Proteomes" id="UP000777438">
    <property type="component" value="Unassembled WGS sequence"/>
</dbReference>
<dbReference type="PANTHER" id="PTHR13533:SF1">
    <property type="entry name" value="N-ACETYLNEURAMINATE 9-O-ACETYLTRANSFERASE"/>
    <property type="match status" value="1"/>
</dbReference>
<feature type="transmembrane region" description="Helical" evidence="9">
    <location>
        <begin position="675"/>
        <end position="697"/>
    </location>
</feature>
<feature type="transmembrane region" description="Helical" evidence="9">
    <location>
        <begin position="379"/>
        <end position="398"/>
    </location>
</feature>
<dbReference type="GO" id="GO:0005975">
    <property type="term" value="P:carbohydrate metabolic process"/>
    <property type="evidence" value="ECO:0007669"/>
    <property type="project" value="UniProtKB-ARBA"/>
</dbReference>
<evidence type="ECO:0000256" key="9">
    <source>
        <dbReference type="SAM" id="Phobius"/>
    </source>
</evidence>
<name>A0A9P8WHE6_9HYPO</name>
<evidence type="ECO:0000256" key="10">
    <source>
        <dbReference type="SAM" id="SignalP"/>
    </source>
</evidence>
<keyword evidence="6 9" id="KW-0472">Membrane</keyword>
<feature type="transmembrane region" description="Helical" evidence="9">
    <location>
        <begin position="410"/>
        <end position="431"/>
    </location>
</feature>
<evidence type="ECO:0000313" key="12">
    <source>
        <dbReference type="EMBL" id="KAH6898044.1"/>
    </source>
</evidence>
<comment type="similarity">
    <text evidence="2">Belongs to the PC-esterase family. CASD1 subfamily.</text>
</comment>
<sequence>MALPVSKLVTTLWAVVFLLAVAYKTVFPGDDPYRCRAVQNTGQWIDRPDANGSRFPFKNWQPDGCILHHYSSADVRHCLGGRRVVFGGDSTSRGVAYALGRLLERDESNWDRDRLSPSKILNLTYHGVNIIRYPNVWMHSFGHDDQKQFIKELQTYSDEKNSLPTREIEEGAAIVYLAAGVWYTNPSTAMDHDGRMDKFHQAFGNISEIVGSHGIDMFTSPMDPVEGVRNQLFYAPPGGPGYLGTSAERIKDTDRRGVEVREMQAWLRETDGSWNFPLVWAMPGLVEGQNKTWVDPLITGFHVIDSVAETRANILLNLRCNALLDRIKPYPYERTCCTDYGVKPMIQTSLVALGLVYLTACVVCELLDLRARREKPLWALLNMQVGAFVLALLMCYFADRTQMMAKGGKLWSLESFNILCVPCVILGLITLRKSQSPQSKELSLAVEPAQPFLSRDQTDEWKGWMQFIILIYHWVNSQSTSIFILVRLLVASYLFQTGYGHTLFFLTKKDFSFNRAAAVLLRLNLLSVSLAYFMNTDYMFYYFSPLVTFWFLVVYVTMAIGHKEYNGDVQFVLAKILISALVIAFIIFATPLTRWTFTLLHSLFKIQWSYNEWQYRVSLDIFIVYVGMLVAVATHELQRTVNLGLRLTLAFTGLLACYGYFHATASQGVSEYKFWHPYVSFVPVLAFIAIRNVSGFVRNYHSKAMAWLGRCSLETYTLQFHLLLAADTTGVLLVDGFYGDATLNDRWRSLIIIVPIFLWISSATATATGHLVKFILKTSPESEKFGGSAFTSLVQRVPGANNFITAPKARIACILLVLWLLNMFSPEHSHASAPDGFTPHRAHQHVSNAVPTPLPTPDA</sequence>
<reference evidence="12 13" key="1">
    <citation type="journal article" date="2021" name="Nat. Commun.">
        <title>Genetic determinants of endophytism in the Arabidopsis root mycobiome.</title>
        <authorList>
            <person name="Mesny F."/>
            <person name="Miyauchi S."/>
            <person name="Thiergart T."/>
            <person name="Pickel B."/>
            <person name="Atanasova L."/>
            <person name="Karlsson M."/>
            <person name="Huettel B."/>
            <person name="Barry K.W."/>
            <person name="Haridas S."/>
            <person name="Chen C."/>
            <person name="Bauer D."/>
            <person name="Andreopoulos W."/>
            <person name="Pangilinan J."/>
            <person name="LaButti K."/>
            <person name="Riley R."/>
            <person name="Lipzen A."/>
            <person name="Clum A."/>
            <person name="Drula E."/>
            <person name="Henrissat B."/>
            <person name="Kohler A."/>
            <person name="Grigoriev I.V."/>
            <person name="Martin F.M."/>
            <person name="Hacquard S."/>
        </authorList>
    </citation>
    <scope>NUCLEOTIDE SEQUENCE [LARGE SCALE GENOMIC DNA]</scope>
    <source>
        <strain evidence="12 13">MPI-CAGE-CH-0241</strain>
    </source>
</reference>
<evidence type="ECO:0000256" key="7">
    <source>
        <dbReference type="ARBA" id="ARBA00023180"/>
    </source>
</evidence>
<dbReference type="GO" id="GO:0016020">
    <property type="term" value="C:membrane"/>
    <property type="evidence" value="ECO:0007669"/>
    <property type="project" value="UniProtKB-SubCell"/>
</dbReference>
<dbReference type="InterPro" id="IPR012419">
    <property type="entry name" value="Cas1_AcylTrans_dom"/>
</dbReference>
<dbReference type="OrthoDB" id="1932925at2759"/>
<feature type="transmembrane region" description="Helical" evidence="9">
    <location>
        <begin position="572"/>
        <end position="593"/>
    </location>
</feature>
<proteinExistence type="inferred from homology"/>
<comment type="subcellular location">
    <subcellularLocation>
        <location evidence="1">Membrane</location>
        <topology evidence="1">Multi-pass membrane protein</topology>
    </subcellularLocation>
</comment>
<feature type="transmembrane region" description="Helical" evidence="9">
    <location>
        <begin position="345"/>
        <end position="367"/>
    </location>
</feature>
<feature type="transmembrane region" description="Helical" evidence="9">
    <location>
        <begin position="645"/>
        <end position="663"/>
    </location>
</feature>
<gene>
    <name evidence="12" type="ORF">B0T10DRAFT_99586</name>
</gene>
<feature type="transmembrane region" description="Helical" evidence="9">
    <location>
        <begin position="540"/>
        <end position="560"/>
    </location>
</feature>
<keyword evidence="7" id="KW-0325">Glycoprotein</keyword>
<evidence type="ECO:0000259" key="11">
    <source>
        <dbReference type="Pfam" id="PF07779"/>
    </source>
</evidence>
<dbReference type="Pfam" id="PF07779">
    <property type="entry name" value="Cas1_AcylT"/>
    <property type="match status" value="1"/>
</dbReference>
<dbReference type="GO" id="GO:0005794">
    <property type="term" value="C:Golgi apparatus"/>
    <property type="evidence" value="ECO:0007669"/>
    <property type="project" value="UniProtKB-ARBA"/>
</dbReference>
<feature type="chain" id="PRO_5040151035" evidence="10">
    <location>
        <begin position="29"/>
        <end position="859"/>
    </location>
</feature>
<dbReference type="EMBL" id="JAGPYM010000002">
    <property type="protein sequence ID" value="KAH6898044.1"/>
    <property type="molecule type" value="Genomic_DNA"/>
</dbReference>
<evidence type="ECO:0000256" key="2">
    <source>
        <dbReference type="ARBA" id="ARBA00010666"/>
    </source>
</evidence>
<evidence type="ECO:0000256" key="8">
    <source>
        <dbReference type="SAM" id="MobiDB-lite"/>
    </source>
</evidence>
<feature type="region of interest" description="Disordered" evidence="8">
    <location>
        <begin position="832"/>
        <end position="859"/>
    </location>
</feature>
<evidence type="ECO:0000256" key="5">
    <source>
        <dbReference type="ARBA" id="ARBA00022989"/>
    </source>
</evidence>
<organism evidence="12 13">
    <name type="scientific">Thelonectria olida</name>
    <dbReference type="NCBI Taxonomy" id="1576542"/>
    <lineage>
        <taxon>Eukaryota</taxon>
        <taxon>Fungi</taxon>
        <taxon>Dikarya</taxon>
        <taxon>Ascomycota</taxon>
        <taxon>Pezizomycotina</taxon>
        <taxon>Sordariomycetes</taxon>
        <taxon>Hypocreomycetidae</taxon>
        <taxon>Hypocreales</taxon>
        <taxon>Nectriaceae</taxon>
        <taxon>Thelonectria</taxon>
    </lineage>
</organism>
<feature type="transmembrane region" description="Helical" evidence="9">
    <location>
        <begin position="613"/>
        <end position="633"/>
    </location>
</feature>
<dbReference type="GO" id="GO:0016740">
    <property type="term" value="F:transferase activity"/>
    <property type="evidence" value="ECO:0007669"/>
    <property type="project" value="UniProtKB-KW"/>
</dbReference>
<feature type="transmembrane region" description="Helical" evidence="9">
    <location>
        <begin position="516"/>
        <end position="534"/>
    </location>
</feature>
<feature type="domain" description="Cas1p 10 TM acyl transferase" evidence="11">
    <location>
        <begin position="333"/>
        <end position="778"/>
    </location>
</feature>
<evidence type="ECO:0000256" key="3">
    <source>
        <dbReference type="ARBA" id="ARBA00022679"/>
    </source>
</evidence>
<evidence type="ECO:0000256" key="4">
    <source>
        <dbReference type="ARBA" id="ARBA00022692"/>
    </source>
</evidence>
<dbReference type="AlphaFoldDB" id="A0A9P8WHE6"/>
<dbReference type="PANTHER" id="PTHR13533">
    <property type="entry name" value="N-ACETYLNEURAMINATE 9-O-ACETYLTRANSFERASE"/>
    <property type="match status" value="1"/>
</dbReference>
<evidence type="ECO:0000256" key="1">
    <source>
        <dbReference type="ARBA" id="ARBA00004141"/>
    </source>
</evidence>
<accession>A0A9P8WHE6</accession>
<feature type="transmembrane region" description="Helical" evidence="9">
    <location>
        <begin position="750"/>
        <end position="776"/>
    </location>
</feature>
<feature type="signal peptide" evidence="10">
    <location>
        <begin position="1"/>
        <end position="28"/>
    </location>
</feature>
<keyword evidence="4 9" id="KW-0812">Transmembrane</keyword>
<protein>
    <submittedName>
        <fullName evidence="12">CAS1 domain-containing protein</fullName>
    </submittedName>
</protein>
<keyword evidence="3" id="KW-0808">Transferase</keyword>
<evidence type="ECO:0000256" key="6">
    <source>
        <dbReference type="ARBA" id="ARBA00023136"/>
    </source>
</evidence>
<keyword evidence="5 9" id="KW-1133">Transmembrane helix</keyword>
<comment type="caution">
    <text evidence="12">The sequence shown here is derived from an EMBL/GenBank/DDBJ whole genome shotgun (WGS) entry which is preliminary data.</text>
</comment>
<keyword evidence="10" id="KW-0732">Signal</keyword>
<keyword evidence="13" id="KW-1185">Reference proteome</keyword>